<protein>
    <recommendedName>
        <fullName evidence="2">DUF7041 domain-containing protein</fullName>
    </recommendedName>
</protein>
<reference evidence="3" key="2">
    <citation type="submission" date="2021-09" db="EMBL/GenBank/DDBJ databases">
        <authorList>
            <person name="Jia N."/>
            <person name="Wang J."/>
            <person name="Shi W."/>
            <person name="Du L."/>
            <person name="Sun Y."/>
            <person name="Zhan W."/>
            <person name="Jiang J."/>
            <person name="Wang Q."/>
            <person name="Zhang B."/>
            <person name="Ji P."/>
            <person name="Sakyi L.B."/>
            <person name="Cui X."/>
            <person name="Yuan T."/>
            <person name="Jiang B."/>
            <person name="Yang W."/>
            <person name="Lam T.T.-Y."/>
            <person name="Chang Q."/>
            <person name="Ding S."/>
            <person name="Wang X."/>
            <person name="Zhu J."/>
            <person name="Ruan X."/>
            <person name="Zhao L."/>
            <person name="Wei J."/>
            <person name="Que T."/>
            <person name="Du C."/>
            <person name="Cheng J."/>
            <person name="Dai P."/>
            <person name="Han X."/>
            <person name="Huang E."/>
            <person name="Gao Y."/>
            <person name="Liu J."/>
            <person name="Shao H."/>
            <person name="Ye R."/>
            <person name="Li L."/>
            <person name="Wei W."/>
            <person name="Wang X."/>
            <person name="Wang C."/>
            <person name="Huo Q."/>
            <person name="Li W."/>
            <person name="Guo W."/>
            <person name="Chen H."/>
            <person name="Chen S."/>
            <person name="Zhou L."/>
            <person name="Zhou L."/>
            <person name="Ni X."/>
            <person name="Tian J."/>
            <person name="Zhou Y."/>
            <person name="Sheng Y."/>
            <person name="Liu T."/>
            <person name="Pan Y."/>
            <person name="Xia L."/>
            <person name="Li J."/>
            <person name="Zhao F."/>
            <person name="Cao W."/>
        </authorList>
    </citation>
    <scope>NUCLEOTIDE SEQUENCE</scope>
    <source>
        <strain evidence="3">Rsan-2018</strain>
        <tissue evidence="3">Larvae</tissue>
    </source>
</reference>
<comment type="caution">
    <text evidence="3">The sequence shown here is derived from an EMBL/GenBank/DDBJ whole genome shotgun (WGS) entry which is preliminary data.</text>
</comment>
<feature type="compositionally biased region" description="Basic and acidic residues" evidence="1">
    <location>
        <begin position="15"/>
        <end position="27"/>
    </location>
</feature>
<organism evidence="3 4">
    <name type="scientific">Rhipicephalus sanguineus</name>
    <name type="common">Brown dog tick</name>
    <name type="synonym">Ixodes sanguineus</name>
    <dbReference type="NCBI Taxonomy" id="34632"/>
    <lineage>
        <taxon>Eukaryota</taxon>
        <taxon>Metazoa</taxon>
        <taxon>Ecdysozoa</taxon>
        <taxon>Arthropoda</taxon>
        <taxon>Chelicerata</taxon>
        <taxon>Arachnida</taxon>
        <taxon>Acari</taxon>
        <taxon>Parasitiformes</taxon>
        <taxon>Ixodida</taxon>
        <taxon>Ixodoidea</taxon>
        <taxon>Ixodidae</taxon>
        <taxon>Rhipicephalinae</taxon>
        <taxon>Rhipicephalus</taxon>
        <taxon>Rhipicephalus</taxon>
    </lineage>
</organism>
<dbReference type="AlphaFoldDB" id="A0A9D4QBD0"/>
<dbReference type="Pfam" id="PF23055">
    <property type="entry name" value="DUF7041"/>
    <property type="match status" value="1"/>
</dbReference>
<evidence type="ECO:0000256" key="1">
    <source>
        <dbReference type="SAM" id="MobiDB-lite"/>
    </source>
</evidence>
<gene>
    <name evidence="3" type="ORF">HPB52_016482</name>
</gene>
<dbReference type="EMBL" id="JABSTV010001247">
    <property type="protein sequence ID" value="KAH7972740.1"/>
    <property type="molecule type" value="Genomic_DNA"/>
</dbReference>
<feature type="domain" description="DUF7041" evidence="2">
    <location>
        <begin position="239"/>
        <end position="307"/>
    </location>
</feature>
<feature type="compositionally biased region" description="Basic residues" evidence="1">
    <location>
        <begin position="1"/>
        <end position="10"/>
    </location>
</feature>
<evidence type="ECO:0000313" key="4">
    <source>
        <dbReference type="Proteomes" id="UP000821837"/>
    </source>
</evidence>
<feature type="region of interest" description="Disordered" evidence="1">
    <location>
        <begin position="1"/>
        <end position="53"/>
    </location>
</feature>
<dbReference type="InterPro" id="IPR055469">
    <property type="entry name" value="DUF7041"/>
</dbReference>
<sequence length="363" mass="40598">MSTVSKKQRSPARQQETKSARKTEPHQQPEPTIPAPPRAKVQERSVAAWTHQDRQEAPSFLVSDLLWKAQRRVRREMPLERVPWPFRGRTVTEADVRSQGAGLPYPPVVQECTLCGVNVYCQSHFKGSLHVAKTKAARDGRRQQPSILSAPPAPLPDQDLAALCRERILAGSDFAALVGPVLPAATAAAPTADDETRADLLIDLGEKFIYLINLLSPDNLPPYATPRPSDVAALKVRLSTFWPNNPRVCFAQVDAIFDLRHIPAEIARLRHFLCNLLTDVALEVADVMAASLNDASCQRLKQSIFEKHVIHEEILPWLHLRRVCTFVEAFLCDRTFSIRLTWAGFASPWLMIAKSSTEEKESI</sequence>
<accession>A0A9D4QBD0</accession>
<evidence type="ECO:0000259" key="2">
    <source>
        <dbReference type="Pfam" id="PF23055"/>
    </source>
</evidence>
<dbReference type="VEuPathDB" id="VectorBase:RSAN_026059"/>
<reference evidence="3" key="1">
    <citation type="journal article" date="2020" name="Cell">
        <title>Large-Scale Comparative Analyses of Tick Genomes Elucidate Their Genetic Diversity and Vector Capacities.</title>
        <authorList>
            <consortium name="Tick Genome and Microbiome Consortium (TIGMIC)"/>
            <person name="Jia N."/>
            <person name="Wang J."/>
            <person name="Shi W."/>
            <person name="Du L."/>
            <person name="Sun Y."/>
            <person name="Zhan W."/>
            <person name="Jiang J.F."/>
            <person name="Wang Q."/>
            <person name="Zhang B."/>
            <person name="Ji P."/>
            <person name="Bell-Sakyi L."/>
            <person name="Cui X.M."/>
            <person name="Yuan T.T."/>
            <person name="Jiang B.G."/>
            <person name="Yang W.F."/>
            <person name="Lam T.T."/>
            <person name="Chang Q.C."/>
            <person name="Ding S.J."/>
            <person name="Wang X.J."/>
            <person name="Zhu J.G."/>
            <person name="Ruan X.D."/>
            <person name="Zhao L."/>
            <person name="Wei J.T."/>
            <person name="Ye R.Z."/>
            <person name="Que T.C."/>
            <person name="Du C.H."/>
            <person name="Zhou Y.H."/>
            <person name="Cheng J.X."/>
            <person name="Dai P.F."/>
            <person name="Guo W.B."/>
            <person name="Han X.H."/>
            <person name="Huang E.J."/>
            <person name="Li L.F."/>
            <person name="Wei W."/>
            <person name="Gao Y.C."/>
            <person name="Liu J.Z."/>
            <person name="Shao H.Z."/>
            <person name="Wang X."/>
            <person name="Wang C.C."/>
            <person name="Yang T.C."/>
            <person name="Huo Q.B."/>
            <person name="Li W."/>
            <person name="Chen H.Y."/>
            <person name="Chen S.E."/>
            <person name="Zhou L.G."/>
            <person name="Ni X.B."/>
            <person name="Tian J.H."/>
            <person name="Sheng Y."/>
            <person name="Liu T."/>
            <person name="Pan Y.S."/>
            <person name="Xia L.Y."/>
            <person name="Li J."/>
            <person name="Zhao F."/>
            <person name="Cao W.C."/>
        </authorList>
    </citation>
    <scope>NUCLEOTIDE SEQUENCE</scope>
    <source>
        <strain evidence="3">Rsan-2018</strain>
    </source>
</reference>
<dbReference type="Proteomes" id="UP000821837">
    <property type="component" value="Chromosome 11"/>
</dbReference>
<evidence type="ECO:0000313" key="3">
    <source>
        <dbReference type="EMBL" id="KAH7972740.1"/>
    </source>
</evidence>
<name>A0A9D4QBD0_RHISA</name>
<keyword evidence="4" id="KW-1185">Reference proteome</keyword>
<proteinExistence type="predicted"/>